<dbReference type="OrthoDB" id="411372at2759"/>
<feature type="compositionally biased region" description="Basic and acidic residues" evidence="2">
    <location>
        <begin position="267"/>
        <end position="282"/>
    </location>
</feature>
<gene>
    <name evidence="4" type="ORF">B0J13DRAFT_25122</name>
</gene>
<dbReference type="PROSITE" id="PS50103">
    <property type="entry name" value="ZF_C3H1"/>
    <property type="match status" value="1"/>
</dbReference>
<feature type="compositionally biased region" description="Low complexity" evidence="2">
    <location>
        <begin position="110"/>
        <end position="129"/>
    </location>
</feature>
<accession>A0A9P9FJE8</accession>
<reference evidence="4" key="1">
    <citation type="journal article" date="2021" name="Nat. Commun.">
        <title>Genetic determinants of endophytism in the Arabidopsis root mycobiome.</title>
        <authorList>
            <person name="Mesny F."/>
            <person name="Miyauchi S."/>
            <person name="Thiergart T."/>
            <person name="Pickel B."/>
            <person name="Atanasova L."/>
            <person name="Karlsson M."/>
            <person name="Huettel B."/>
            <person name="Barry K.W."/>
            <person name="Haridas S."/>
            <person name="Chen C."/>
            <person name="Bauer D."/>
            <person name="Andreopoulos W."/>
            <person name="Pangilinan J."/>
            <person name="LaButti K."/>
            <person name="Riley R."/>
            <person name="Lipzen A."/>
            <person name="Clum A."/>
            <person name="Drula E."/>
            <person name="Henrissat B."/>
            <person name="Kohler A."/>
            <person name="Grigoriev I.V."/>
            <person name="Martin F.M."/>
            <person name="Hacquard S."/>
        </authorList>
    </citation>
    <scope>NUCLEOTIDE SEQUENCE</scope>
    <source>
        <strain evidence="4">MPI-CAGE-AT-0021</strain>
    </source>
</reference>
<evidence type="ECO:0000259" key="3">
    <source>
        <dbReference type="PROSITE" id="PS50103"/>
    </source>
</evidence>
<feature type="compositionally biased region" description="Basic residues" evidence="2">
    <location>
        <begin position="228"/>
        <end position="244"/>
    </location>
</feature>
<proteinExistence type="predicted"/>
<evidence type="ECO:0000313" key="5">
    <source>
        <dbReference type="Proteomes" id="UP000717696"/>
    </source>
</evidence>
<feature type="domain" description="C3H1-type" evidence="3">
    <location>
        <begin position="169"/>
        <end position="197"/>
    </location>
</feature>
<name>A0A9P9FJE8_9HYPO</name>
<keyword evidence="1" id="KW-0863">Zinc-finger</keyword>
<dbReference type="InterPro" id="IPR000571">
    <property type="entry name" value="Znf_CCCH"/>
</dbReference>
<keyword evidence="5" id="KW-1185">Reference proteome</keyword>
<evidence type="ECO:0000313" key="4">
    <source>
        <dbReference type="EMBL" id="KAH7162957.1"/>
    </source>
</evidence>
<dbReference type="EMBL" id="JAGMUU010000001">
    <property type="protein sequence ID" value="KAH7162957.1"/>
    <property type="molecule type" value="Genomic_DNA"/>
</dbReference>
<evidence type="ECO:0000256" key="1">
    <source>
        <dbReference type="PROSITE-ProRule" id="PRU00723"/>
    </source>
</evidence>
<comment type="caution">
    <text evidence="4">The sequence shown here is derived from an EMBL/GenBank/DDBJ whole genome shotgun (WGS) entry which is preliminary data.</text>
</comment>
<feature type="compositionally biased region" description="Polar residues" evidence="2">
    <location>
        <begin position="145"/>
        <end position="156"/>
    </location>
</feature>
<evidence type="ECO:0000256" key="2">
    <source>
        <dbReference type="SAM" id="MobiDB-lite"/>
    </source>
</evidence>
<feature type="region of interest" description="Disordered" evidence="2">
    <location>
        <begin position="84"/>
        <end position="165"/>
    </location>
</feature>
<organism evidence="4 5">
    <name type="scientific">Dactylonectria estremocensis</name>
    <dbReference type="NCBI Taxonomy" id="1079267"/>
    <lineage>
        <taxon>Eukaryota</taxon>
        <taxon>Fungi</taxon>
        <taxon>Dikarya</taxon>
        <taxon>Ascomycota</taxon>
        <taxon>Pezizomycotina</taxon>
        <taxon>Sordariomycetes</taxon>
        <taxon>Hypocreomycetidae</taxon>
        <taxon>Hypocreales</taxon>
        <taxon>Nectriaceae</taxon>
        <taxon>Dactylonectria</taxon>
    </lineage>
</organism>
<keyword evidence="1" id="KW-0862">Zinc</keyword>
<sequence>MPPPKPLFYLIRPGEERFTTAGKLIAQPGTVVPLVPIDLLPRWLEIDGAPRSLQPEDMAGMTNLGFYHAEPEAYVLRFLRLDDDTESPSQSPSHDQNEGNDDTDESRTESPSSSIVERSSSAGSASANSPRPKPVKGPSRGLASSRFNSQNSQHTDSPLLHAASGSPAKAKGLFCRFWCHNGTCKWATICRYQHTMPTTTEDLVSVGLTKLPDWWLATTGELPMLPGQRKKAAPRLSKKRKQRRSPVQMEAPQPSETGNIIEQEAPPGKDEDSEMDHHEVGKLEVGQLQVVEEGDDLIKF</sequence>
<feature type="region of interest" description="Disordered" evidence="2">
    <location>
        <begin position="225"/>
        <end position="288"/>
    </location>
</feature>
<keyword evidence="1" id="KW-0479">Metal-binding</keyword>
<feature type="zinc finger region" description="C3H1-type" evidence="1">
    <location>
        <begin position="169"/>
        <end position="197"/>
    </location>
</feature>
<dbReference type="Proteomes" id="UP000717696">
    <property type="component" value="Unassembled WGS sequence"/>
</dbReference>
<protein>
    <recommendedName>
        <fullName evidence="3">C3H1-type domain-containing protein</fullName>
    </recommendedName>
</protein>
<dbReference type="AlphaFoldDB" id="A0A9P9FJE8"/>
<dbReference type="GO" id="GO:0008270">
    <property type="term" value="F:zinc ion binding"/>
    <property type="evidence" value="ECO:0007669"/>
    <property type="project" value="UniProtKB-KW"/>
</dbReference>